<feature type="compositionally biased region" description="Polar residues" evidence="1">
    <location>
        <begin position="128"/>
        <end position="138"/>
    </location>
</feature>
<gene>
    <name evidence="2" type="ORF">D9613_011645</name>
</gene>
<keyword evidence="3" id="KW-1185">Reference proteome</keyword>
<proteinExistence type="predicted"/>
<dbReference type="Proteomes" id="UP000521872">
    <property type="component" value="Unassembled WGS sequence"/>
</dbReference>
<feature type="compositionally biased region" description="Polar residues" evidence="1">
    <location>
        <begin position="14"/>
        <end position="29"/>
    </location>
</feature>
<feature type="region of interest" description="Disordered" evidence="1">
    <location>
        <begin position="1"/>
        <end position="30"/>
    </location>
</feature>
<feature type="region of interest" description="Disordered" evidence="1">
    <location>
        <begin position="127"/>
        <end position="167"/>
    </location>
</feature>
<name>A0A8H4QVK0_9AGAR</name>
<accession>A0A8H4QVK0</accession>
<protein>
    <submittedName>
        <fullName evidence="2">Uncharacterized protein</fullName>
    </submittedName>
</protein>
<evidence type="ECO:0000313" key="3">
    <source>
        <dbReference type="Proteomes" id="UP000521872"/>
    </source>
</evidence>
<comment type="caution">
    <text evidence="2">The sequence shown here is derived from an EMBL/GenBank/DDBJ whole genome shotgun (WGS) entry which is preliminary data.</text>
</comment>
<dbReference type="EMBL" id="JAACJL010000018">
    <property type="protein sequence ID" value="KAF4618289.1"/>
    <property type="molecule type" value="Genomic_DNA"/>
</dbReference>
<sequence length="246" mass="26895">MDQLQFPPVPISKPESTSNPDGSKPSQHNPWIMNLEQRHCVSFTVTTDKVVSAAKYHSSPFPFIQVKEIPSSTATAKCSCLQCSGPLHCGQPPPERASAENQNVVFDPGYGGQMYMCVADSMAMHASGQPSDGGQSYANHGPSYPTLQATDPLLPSSTNSNHSSFTGPLHVAPTLPTGPSTDNRQYWQQTGYLQWVGPLQDQAYGRSCRREEYEVENWNRMYQTMVPLLAHTQGCWVEDVGEGGSS</sequence>
<evidence type="ECO:0000313" key="2">
    <source>
        <dbReference type="EMBL" id="KAF4618289.1"/>
    </source>
</evidence>
<feature type="compositionally biased region" description="Polar residues" evidence="1">
    <location>
        <begin position="145"/>
        <end position="166"/>
    </location>
</feature>
<dbReference type="AlphaFoldDB" id="A0A8H4QVK0"/>
<reference evidence="2 3" key="1">
    <citation type="submission" date="2019-12" db="EMBL/GenBank/DDBJ databases">
        <authorList>
            <person name="Floudas D."/>
            <person name="Bentzer J."/>
            <person name="Ahren D."/>
            <person name="Johansson T."/>
            <person name="Persson P."/>
            <person name="Tunlid A."/>
        </authorList>
    </citation>
    <scope>NUCLEOTIDE SEQUENCE [LARGE SCALE GENOMIC DNA]</scope>
    <source>
        <strain evidence="2 3">CBS 102.39</strain>
    </source>
</reference>
<organism evidence="2 3">
    <name type="scientific">Agrocybe pediades</name>
    <dbReference type="NCBI Taxonomy" id="84607"/>
    <lineage>
        <taxon>Eukaryota</taxon>
        <taxon>Fungi</taxon>
        <taxon>Dikarya</taxon>
        <taxon>Basidiomycota</taxon>
        <taxon>Agaricomycotina</taxon>
        <taxon>Agaricomycetes</taxon>
        <taxon>Agaricomycetidae</taxon>
        <taxon>Agaricales</taxon>
        <taxon>Agaricineae</taxon>
        <taxon>Strophariaceae</taxon>
        <taxon>Agrocybe</taxon>
    </lineage>
</organism>
<evidence type="ECO:0000256" key="1">
    <source>
        <dbReference type="SAM" id="MobiDB-lite"/>
    </source>
</evidence>